<protein>
    <submittedName>
        <fullName evidence="1">Uncharacterized protein</fullName>
    </submittedName>
</protein>
<evidence type="ECO:0000313" key="2">
    <source>
        <dbReference type="Proteomes" id="UP000028547"/>
    </source>
</evidence>
<dbReference type="EMBL" id="JPMI01000077">
    <property type="protein sequence ID" value="KFA92879.1"/>
    <property type="molecule type" value="Genomic_DNA"/>
</dbReference>
<sequence length="138" mass="15827">MNPETASDDEFLAAVESAQWPGEHFGHREHVRLAWLYLRRHGPEEGYERIRGTIQRYATALGAPGKYHETVTRAWSAHVYRALKETPELEPFSAFQEAHPGLRDSKLLSHHYRKETLEAEGARREWVAPDVSPLPAFP</sequence>
<comment type="caution">
    <text evidence="1">The sequence shown here is derived from an EMBL/GenBank/DDBJ whole genome shotgun (WGS) entry which is preliminary data.</text>
</comment>
<proteinExistence type="predicted"/>
<dbReference type="RefSeq" id="WP_052518003.1">
    <property type="nucleotide sequence ID" value="NZ_JPMI01000077.1"/>
</dbReference>
<name>A0A084SWP4_9BACT</name>
<gene>
    <name evidence="1" type="ORF">Q664_12565</name>
</gene>
<dbReference type="Proteomes" id="UP000028547">
    <property type="component" value="Unassembled WGS sequence"/>
</dbReference>
<reference evidence="1 2" key="1">
    <citation type="submission" date="2014-07" db="EMBL/GenBank/DDBJ databases">
        <title>Draft Genome Sequence of Gephyronic Acid Producer, Cystobacter violaceus Strain Cb vi76.</title>
        <authorList>
            <person name="Stevens D.C."/>
            <person name="Young J."/>
            <person name="Carmichael R."/>
            <person name="Tan J."/>
            <person name="Taylor R.E."/>
        </authorList>
    </citation>
    <scope>NUCLEOTIDE SEQUENCE [LARGE SCALE GENOMIC DNA]</scope>
    <source>
        <strain evidence="1 2">Cb vi76</strain>
    </source>
</reference>
<dbReference type="AlphaFoldDB" id="A0A084SWP4"/>
<evidence type="ECO:0000313" key="1">
    <source>
        <dbReference type="EMBL" id="KFA92879.1"/>
    </source>
</evidence>
<organism evidence="1 2">
    <name type="scientific">Archangium violaceum Cb vi76</name>
    <dbReference type="NCBI Taxonomy" id="1406225"/>
    <lineage>
        <taxon>Bacteria</taxon>
        <taxon>Pseudomonadati</taxon>
        <taxon>Myxococcota</taxon>
        <taxon>Myxococcia</taxon>
        <taxon>Myxococcales</taxon>
        <taxon>Cystobacterineae</taxon>
        <taxon>Archangiaceae</taxon>
        <taxon>Archangium</taxon>
    </lineage>
</organism>
<accession>A0A084SWP4</accession>